<organism evidence="3 4">
    <name type="scientific">Muriicola soli</name>
    <dbReference type="NCBI Taxonomy" id="2507538"/>
    <lineage>
        <taxon>Bacteria</taxon>
        <taxon>Pseudomonadati</taxon>
        <taxon>Bacteroidota</taxon>
        <taxon>Flavobacteriia</taxon>
        <taxon>Flavobacteriales</taxon>
        <taxon>Flavobacteriaceae</taxon>
        <taxon>Muriicola</taxon>
    </lineage>
</organism>
<dbReference type="InterPro" id="IPR000836">
    <property type="entry name" value="PRTase_dom"/>
</dbReference>
<dbReference type="AlphaFoldDB" id="A0A411EBR9"/>
<dbReference type="SUPFAM" id="SSF53271">
    <property type="entry name" value="PRTase-like"/>
    <property type="match status" value="1"/>
</dbReference>
<dbReference type="EMBL" id="CP035544">
    <property type="protein sequence ID" value="QBA65181.1"/>
    <property type="molecule type" value="Genomic_DNA"/>
</dbReference>
<evidence type="ECO:0000259" key="2">
    <source>
        <dbReference type="Pfam" id="PF00156"/>
    </source>
</evidence>
<dbReference type="InterPro" id="IPR051910">
    <property type="entry name" value="ComF/GntX_DNA_util-trans"/>
</dbReference>
<dbReference type="RefSeq" id="WP_129606170.1">
    <property type="nucleotide sequence ID" value="NZ_CP035544.1"/>
</dbReference>
<dbReference type="OrthoDB" id="9779910at2"/>
<name>A0A411EBR9_9FLAO</name>
<dbReference type="Gene3D" id="3.40.50.2020">
    <property type="match status" value="1"/>
</dbReference>
<dbReference type="KEGG" id="mur:EQY75_11960"/>
<evidence type="ECO:0000313" key="3">
    <source>
        <dbReference type="EMBL" id="QBA65181.1"/>
    </source>
</evidence>
<evidence type="ECO:0000256" key="1">
    <source>
        <dbReference type="ARBA" id="ARBA00008007"/>
    </source>
</evidence>
<dbReference type="CDD" id="cd06223">
    <property type="entry name" value="PRTases_typeI"/>
    <property type="match status" value="1"/>
</dbReference>
<gene>
    <name evidence="3" type="ORF">EQY75_11960</name>
</gene>
<dbReference type="PANTHER" id="PTHR47505:SF1">
    <property type="entry name" value="DNA UTILIZATION PROTEIN YHGH"/>
    <property type="match status" value="1"/>
</dbReference>
<dbReference type="PANTHER" id="PTHR47505">
    <property type="entry name" value="DNA UTILIZATION PROTEIN YHGH"/>
    <property type="match status" value="1"/>
</dbReference>
<comment type="similarity">
    <text evidence="1">Belongs to the ComF/GntX family.</text>
</comment>
<protein>
    <submittedName>
        <fullName evidence="3">ComF family protein</fullName>
    </submittedName>
</protein>
<evidence type="ECO:0000313" key="4">
    <source>
        <dbReference type="Proteomes" id="UP000290889"/>
    </source>
</evidence>
<keyword evidence="4" id="KW-1185">Reference proteome</keyword>
<accession>A0A411EBR9</accession>
<dbReference type="Pfam" id="PF00156">
    <property type="entry name" value="Pribosyltran"/>
    <property type="match status" value="1"/>
</dbReference>
<reference evidence="3 4" key="1">
    <citation type="submission" date="2019-01" db="EMBL/GenBank/DDBJ databases">
        <title>Muriicola soli sp. nov., isolated from soil.</title>
        <authorList>
            <person name="Kang H.J."/>
            <person name="Kim S.B."/>
        </authorList>
    </citation>
    <scope>NUCLEOTIDE SEQUENCE [LARGE SCALE GENOMIC DNA]</scope>
    <source>
        <strain evidence="3 4">MMS17-SY002</strain>
    </source>
</reference>
<feature type="domain" description="Phosphoribosyltransferase" evidence="2">
    <location>
        <begin position="143"/>
        <end position="230"/>
    </location>
</feature>
<proteinExistence type="inferred from homology"/>
<dbReference type="InterPro" id="IPR029057">
    <property type="entry name" value="PRTase-like"/>
</dbReference>
<dbReference type="Proteomes" id="UP000290889">
    <property type="component" value="Chromosome"/>
</dbReference>
<sequence length="234" mass="26816">MNFTKLPNIINDLNTVLVPRVCFGCNARLYRGEQILCVSCRAQLPLTEFNFSKENSLDRVFYGRIAIQKASSFLYFYENGVVQRLLHYLKYRNQPQIGNFLGKWYGHILKQDLALPPIDVVIPVPLHPKKLKKRGYNQVEGFGRELALHLKARYREDILAKTSHTRTQTQKSRIFRWQHEKPVFNIISPTILKPCKVLLVDDVVTTGATLEACTKALISQNGIEVYIATMAVVP</sequence>